<accession>A0A5C6Q6J9</accession>
<dbReference type="InterPro" id="IPR050857">
    <property type="entry name" value="D-2-hydroxyacid_DH"/>
</dbReference>
<dbReference type="InterPro" id="IPR006140">
    <property type="entry name" value="D-isomer_DH_NAD-bd"/>
</dbReference>
<proteinExistence type="inferred from homology"/>
<evidence type="ECO:0000256" key="4">
    <source>
        <dbReference type="RuleBase" id="RU003719"/>
    </source>
</evidence>
<comment type="caution">
    <text evidence="7">The sequence shown here is derived from an EMBL/GenBank/DDBJ whole genome shotgun (WGS) entry which is preliminary data.</text>
</comment>
<keyword evidence="3" id="KW-0520">NAD</keyword>
<dbReference type="GO" id="GO:0051287">
    <property type="term" value="F:NAD binding"/>
    <property type="evidence" value="ECO:0007669"/>
    <property type="project" value="InterPro"/>
</dbReference>
<organism evidence="7 8">
    <name type="scientific">Colwellia demingiae</name>
    <dbReference type="NCBI Taxonomy" id="89401"/>
    <lineage>
        <taxon>Bacteria</taxon>
        <taxon>Pseudomonadati</taxon>
        <taxon>Pseudomonadota</taxon>
        <taxon>Gammaproteobacteria</taxon>
        <taxon>Alteromonadales</taxon>
        <taxon>Colwelliaceae</taxon>
        <taxon>Colwellia</taxon>
    </lineage>
</organism>
<sequence length="330" mass="36660">MSIKKMNIKKVFVAGKVHPLGLKVLEERDDIDFRMIDHPTESDFINLLPDYDALLIRTMRLPKQALLNSKQLKVISRHGVGYDNVPVDLATKMNIPVAIIENVNAIAVAEHTLSMILALAKQTCQYDREVRQGNWAIQNSLAASELWNKKILLVGFGRIGFEVLKRLKGFDAEVLVYDPYLSDEKVKEYGVTRVKLLKEAVQIADIISLHIPLTPETDNLFDEQMISLMKQSAFLINTARGGLIDEFALAQALKYSRIKGAALDTVIDEPMPASSPLAQQENVLLSPHSAGLTDECAARMGISSVKNVIAGLDGYLNQNLVVNREVLITE</sequence>
<dbReference type="PROSITE" id="PS00670">
    <property type="entry name" value="D_2_HYDROXYACID_DH_2"/>
    <property type="match status" value="1"/>
</dbReference>
<comment type="similarity">
    <text evidence="1 4">Belongs to the D-isomer specific 2-hydroxyacid dehydrogenase family.</text>
</comment>
<evidence type="ECO:0000313" key="8">
    <source>
        <dbReference type="Proteomes" id="UP000321822"/>
    </source>
</evidence>
<dbReference type="Gene3D" id="3.40.50.720">
    <property type="entry name" value="NAD(P)-binding Rossmann-like Domain"/>
    <property type="match status" value="2"/>
</dbReference>
<dbReference type="InterPro" id="IPR006139">
    <property type="entry name" value="D-isomer_2_OHA_DH_cat_dom"/>
</dbReference>
<evidence type="ECO:0000259" key="5">
    <source>
        <dbReference type="Pfam" id="PF00389"/>
    </source>
</evidence>
<dbReference type="InterPro" id="IPR029753">
    <property type="entry name" value="D-isomer_DH_CS"/>
</dbReference>
<feature type="domain" description="D-isomer specific 2-hydroxyacid dehydrogenase NAD-binding" evidence="6">
    <location>
        <begin position="113"/>
        <end position="290"/>
    </location>
</feature>
<evidence type="ECO:0000313" key="7">
    <source>
        <dbReference type="EMBL" id="TWX64351.1"/>
    </source>
</evidence>
<dbReference type="CDD" id="cd12173">
    <property type="entry name" value="PGDH_4"/>
    <property type="match status" value="1"/>
</dbReference>
<dbReference type="AlphaFoldDB" id="A0A5C6Q6J9"/>
<evidence type="ECO:0000256" key="1">
    <source>
        <dbReference type="ARBA" id="ARBA00005854"/>
    </source>
</evidence>
<gene>
    <name evidence="7" type="ORF">ESZ36_20490</name>
</gene>
<keyword evidence="2 4" id="KW-0560">Oxidoreductase</keyword>
<dbReference type="OrthoDB" id="9805416at2"/>
<dbReference type="PANTHER" id="PTHR42789:SF1">
    <property type="entry name" value="D-ISOMER SPECIFIC 2-HYDROXYACID DEHYDROGENASE FAMILY PROTEIN (AFU_ORTHOLOGUE AFUA_6G10090)"/>
    <property type="match status" value="1"/>
</dbReference>
<dbReference type="InterPro" id="IPR036291">
    <property type="entry name" value="NAD(P)-bd_dom_sf"/>
</dbReference>
<evidence type="ECO:0000256" key="3">
    <source>
        <dbReference type="ARBA" id="ARBA00023027"/>
    </source>
</evidence>
<reference evidence="7 8" key="1">
    <citation type="submission" date="2019-07" db="EMBL/GenBank/DDBJ databases">
        <title>Genomes of sea-ice associated Colwellia species.</title>
        <authorList>
            <person name="Bowman J.P."/>
        </authorList>
    </citation>
    <scope>NUCLEOTIDE SEQUENCE [LARGE SCALE GENOMIC DNA]</scope>
    <source>
        <strain evidence="7 8">ACAM 459</strain>
    </source>
</reference>
<dbReference type="EMBL" id="VOLT01000014">
    <property type="protein sequence ID" value="TWX64351.1"/>
    <property type="molecule type" value="Genomic_DNA"/>
</dbReference>
<dbReference type="PANTHER" id="PTHR42789">
    <property type="entry name" value="D-ISOMER SPECIFIC 2-HYDROXYACID DEHYDROGENASE FAMILY PROTEIN (AFU_ORTHOLOGUE AFUA_6G10090)"/>
    <property type="match status" value="1"/>
</dbReference>
<evidence type="ECO:0000259" key="6">
    <source>
        <dbReference type="Pfam" id="PF02826"/>
    </source>
</evidence>
<dbReference type="GO" id="GO:0016616">
    <property type="term" value="F:oxidoreductase activity, acting on the CH-OH group of donors, NAD or NADP as acceptor"/>
    <property type="evidence" value="ECO:0007669"/>
    <property type="project" value="InterPro"/>
</dbReference>
<keyword evidence="8" id="KW-1185">Reference proteome</keyword>
<dbReference type="Proteomes" id="UP000321822">
    <property type="component" value="Unassembled WGS sequence"/>
</dbReference>
<dbReference type="PROSITE" id="PS00671">
    <property type="entry name" value="D_2_HYDROXYACID_DH_3"/>
    <property type="match status" value="1"/>
</dbReference>
<dbReference type="Pfam" id="PF02826">
    <property type="entry name" value="2-Hacid_dh_C"/>
    <property type="match status" value="1"/>
</dbReference>
<dbReference type="SUPFAM" id="SSF51735">
    <property type="entry name" value="NAD(P)-binding Rossmann-fold domains"/>
    <property type="match status" value="1"/>
</dbReference>
<dbReference type="Pfam" id="PF00389">
    <property type="entry name" value="2-Hacid_dh"/>
    <property type="match status" value="1"/>
</dbReference>
<dbReference type="SUPFAM" id="SSF52283">
    <property type="entry name" value="Formate/glycerate dehydrogenase catalytic domain-like"/>
    <property type="match status" value="1"/>
</dbReference>
<evidence type="ECO:0000256" key="2">
    <source>
        <dbReference type="ARBA" id="ARBA00023002"/>
    </source>
</evidence>
<feature type="domain" description="D-isomer specific 2-hydroxyacid dehydrogenase catalytic" evidence="5">
    <location>
        <begin position="11"/>
        <end position="321"/>
    </location>
</feature>
<protein>
    <submittedName>
        <fullName evidence="7">Hydroxyacid dehydrogenase</fullName>
    </submittedName>
</protein>
<dbReference type="RefSeq" id="WP_146791321.1">
    <property type="nucleotide sequence ID" value="NZ_VOLT01000014.1"/>
</dbReference>
<name>A0A5C6Q6J9_9GAMM</name>